<keyword evidence="3" id="KW-1185">Reference proteome</keyword>
<organism evidence="2 3">
    <name type="scientific">Pelobacter propionicus (strain DSM 2379 / NBRC 103807 / OttBd1)</name>
    <dbReference type="NCBI Taxonomy" id="338966"/>
    <lineage>
        <taxon>Bacteria</taxon>
        <taxon>Pseudomonadati</taxon>
        <taxon>Thermodesulfobacteriota</taxon>
        <taxon>Desulfuromonadia</taxon>
        <taxon>Desulfuromonadales</taxon>
        <taxon>Desulfuromonadaceae</taxon>
        <taxon>Pelobacter</taxon>
    </lineage>
</organism>
<protein>
    <submittedName>
        <fullName evidence="2">Uncharacterized protein</fullName>
    </submittedName>
</protein>
<dbReference type="AlphaFoldDB" id="A1APV0"/>
<gene>
    <name evidence="2" type="ordered locus">Ppro_1758</name>
</gene>
<feature type="transmembrane region" description="Helical" evidence="1">
    <location>
        <begin position="67"/>
        <end position="91"/>
    </location>
</feature>
<sequence>MGLYSRSKRRPPMFNQIARKIVATAVKCKKGIFAAGAAVVAGAASVVPSQAATMDFTGVGTAVTAELTPAITAAMPIAGTILACGIGWKLYKRFTK</sequence>
<keyword evidence="1" id="KW-0812">Transmembrane</keyword>
<dbReference type="EMBL" id="CP000482">
    <property type="protein sequence ID" value="ABK99370.1"/>
    <property type="molecule type" value="Genomic_DNA"/>
</dbReference>
<reference evidence="2 3" key="1">
    <citation type="submission" date="2006-10" db="EMBL/GenBank/DDBJ databases">
        <title>Complete sequence of chromosome of Pelobacter propionicus DSM 2379.</title>
        <authorList>
            <consortium name="US DOE Joint Genome Institute"/>
            <person name="Copeland A."/>
            <person name="Lucas S."/>
            <person name="Lapidus A."/>
            <person name="Barry K."/>
            <person name="Detter J.C."/>
            <person name="Glavina del Rio T."/>
            <person name="Hammon N."/>
            <person name="Israni S."/>
            <person name="Dalin E."/>
            <person name="Tice H."/>
            <person name="Pitluck S."/>
            <person name="Saunders E."/>
            <person name="Brettin T."/>
            <person name="Bruce D."/>
            <person name="Han C."/>
            <person name="Tapia R."/>
            <person name="Schmutz J."/>
            <person name="Larimer F."/>
            <person name="Land M."/>
            <person name="Hauser L."/>
            <person name="Kyrpides N."/>
            <person name="Kim E."/>
            <person name="Lovley D."/>
            <person name="Richardson P."/>
        </authorList>
    </citation>
    <scope>NUCLEOTIDE SEQUENCE [LARGE SCALE GENOMIC DNA]</scope>
    <source>
        <strain evidence="3">DSM 2379 / NBRC 103807 / OttBd1</strain>
    </source>
</reference>
<name>A1APV0_PELPD</name>
<evidence type="ECO:0000313" key="3">
    <source>
        <dbReference type="Proteomes" id="UP000006732"/>
    </source>
</evidence>
<accession>A1APV0</accession>
<evidence type="ECO:0000256" key="1">
    <source>
        <dbReference type="SAM" id="Phobius"/>
    </source>
</evidence>
<dbReference type="HOGENOM" id="CLU_2357225_0_0_7"/>
<keyword evidence="1" id="KW-0472">Membrane</keyword>
<proteinExistence type="predicted"/>
<evidence type="ECO:0000313" key="2">
    <source>
        <dbReference type="EMBL" id="ABK99370.1"/>
    </source>
</evidence>
<dbReference type="KEGG" id="ppd:Ppro_1758"/>
<dbReference type="Proteomes" id="UP000006732">
    <property type="component" value="Chromosome"/>
</dbReference>
<keyword evidence="1" id="KW-1133">Transmembrane helix</keyword>
<dbReference type="STRING" id="338966.Ppro_1758"/>